<dbReference type="Proteomes" id="UP000792457">
    <property type="component" value="Unassembled WGS sequence"/>
</dbReference>
<feature type="compositionally biased region" description="Basic and acidic residues" evidence="2">
    <location>
        <begin position="196"/>
        <end position="206"/>
    </location>
</feature>
<feature type="compositionally biased region" description="Basic and acidic residues" evidence="2">
    <location>
        <begin position="173"/>
        <end position="183"/>
    </location>
</feature>
<evidence type="ECO:0000256" key="2">
    <source>
        <dbReference type="SAM" id="MobiDB-lite"/>
    </source>
</evidence>
<organism evidence="4 5">
    <name type="scientific">Ladona fulva</name>
    <name type="common">Scarce chaser dragonfly</name>
    <name type="synonym">Libellula fulva</name>
    <dbReference type="NCBI Taxonomy" id="123851"/>
    <lineage>
        <taxon>Eukaryota</taxon>
        <taxon>Metazoa</taxon>
        <taxon>Ecdysozoa</taxon>
        <taxon>Arthropoda</taxon>
        <taxon>Hexapoda</taxon>
        <taxon>Insecta</taxon>
        <taxon>Pterygota</taxon>
        <taxon>Palaeoptera</taxon>
        <taxon>Odonata</taxon>
        <taxon>Epiprocta</taxon>
        <taxon>Anisoptera</taxon>
        <taxon>Libelluloidea</taxon>
        <taxon>Libellulidae</taxon>
        <taxon>Ladona</taxon>
    </lineage>
</organism>
<comment type="caution">
    <text evidence="4">The sequence shown here is derived from an EMBL/GenBank/DDBJ whole genome shotgun (WGS) entry which is preliminary data.</text>
</comment>
<accession>A0A8K0K4S3</accession>
<sequence length="206" mass="23265">MSLKRRVTSKNVAAVSVNKVLGNYKPVFNQAQEEELVNHILEMETRFYGITLRDVRSLAFQLAEKNGIPHPFNSELGLAGEDWLLGFRRRHPEVSLRVPESTSAARARAFNRPVVTQFFKILGEELEGSGKENGKKSDLKGRKMPSKTQCGCKGRQSTGRSALKVQNGRHLPNSREIRRDRMGHLNQKAHLPSNKSDFKLFARDPS</sequence>
<evidence type="ECO:0000259" key="3">
    <source>
        <dbReference type="PROSITE" id="PS51253"/>
    </source>
</evidence>
<dbReference type="GO" id="GO:0003677">
    <property type="term" value="F:DNA binding"/>
    <property type="evidence" value="ECO:0007669"/>
    <property type="project" value="UniProtKB-KW"/>
</dbReference>
<reference evidence="4" key="2">
    <citation type="submission" date="2017-10" db="EMBL/GenBank/DDBJ databases">
        <title>Ladona fulva Genome sequencing and assembly.</title>
        <authorList>
            <person name="Murali S."/>
            <person name="Richards S."/>
            <person name="Bandaranaike D."/>
            <person name="Bellair M."/>
            <person name="Blankenburg K."/>
            <person name="Chao H."/>
            <person name="Dinh H."/>
            <person name="Doddapaneni H."/>
            <person name="Dugan-Rocha S."/>
            <person name="Elkadiri S."/>
            <person name="Gnanaolivu R."/>
            <person name="Hernandez B."/>
            <person name="Skinner E."/>
            <person name="Javaid M."/>
            <person name="Lee S."/>
            <person name="Li M."/>
            <person name="Ming W."/>
            <person name="Munidasa M."/>
            <person name="Muniz J."/>
            <person name="Nguyen L."/>
            <person name="Hughes D."/>
            <person name="Osuji N."/>
            <person name="Pu L.-L."/>
            <person name="Puazo M."/>
            <person name="Qu C."/>
            <person name="Quiroz J."/>
            <person name="Raj R."/>
            <person name="Weissenberger G."/>
            <person name="Xin Y."/>
            <person name="Zou X."/>
            <person name="Han Y."/>
            <person name="Worley K."/>
            <person name="Muzny D."/>
            <person name="Gibbs R."/>
        </authorList>
    </citation>
    <scope>NUCLEOTIDE SEQUENCE</scope>
    <source>
        <strain evidence="4">Sampled in the wild</strain>
    </source>
</reference>
<keyword evidence="5" id="KW-1185">Reference proteome</keyword>
<dbReference type="AlphaFoldDB" id="A0A8K0K4S3"/>
<dbReference type="InterPro" id="IPR006600">
    <property type="entry name" value="HTH_CenpB_DNA-bd_dom"/>
</dbReference>
<evidence type="ECO:0000313" key="5">
    <source>
        <dbReference type="Proteomes" id="UP000792457"/>
    </source>
</evidence>
<keyword evidence="1" id="KW-0238">DNA-binding</keyword>
<protein>
    <recommendedName>
        <fullName evidence="3">HTH CENPB-type domain-containing protein</fullName>
    </recommendedName>
</protein>
<dbReference type="EMBL" id="KZ308370">
    <property type="protein sequence ID" value="KAG8228369.1"/>
    <property type="molecule type" value="Genomic_DNA"/>
</dbReference>
<feature type="compositionally biased region" description="Basic and acidic residues" evidence="2">
    <location>
        <begin position="128"/>
        <end position="141"/>
    </location>
</feature>
<gene>
    <name evidence="4" type="ORF">J437_LFUL008218</name>
</gene>
<reference evidence="4" key="1">
    <citation type="submission" date="2013-04" db="EMBL/GenBank/DDBJ databases">
        <authorList>
            <person name="Qu J."/>
            <person name="Murali S.C."/>
            <person name="Bandaranaike D."/>
            <person name="Bellair M."/>
            <person name="Blankenburg K."/>
            <person name="Chao H."/>
            <person name="Dinh H."/>
            <person name="Doddapaneni H."/>
            <person name="Downs B."/>
            <person name="Dugan-Rocha S."/>
            <person name="Elkadiri S."/>
            <person name="Gnanaolivu R.D."/>
            <person name="Hernandez B."/>
            <person name="Javaid M."/>
            <person name="Jayaseelan J.C."/>
            <person name="Lee S."/>
            <person name="Li M."/>
            <person name="Ming W."/>
            <person name="Munidasa M."/>
            <person name="Muniz J."/>
            <person name="Nguyen L."/>
            <person name="Ongeri F."/>
            <person name="Osuji N."/>
            <person name="Pu L.-L."/>
            <person name="Puazo M."/>
            <person name="Qu C."/>
            <person name="Quiroz J."/>
            <person name="Raj R."/>
            <person name="Weissenberger G."/>
            <person name="Xin Y."/>
            <person name="Zou X."/>
            <person name="Han Y."/>
            <person name="Richards S."/>
            <person name="Worley K."/>
            <person name="Muzny D."/>
            <person name="Gibbs R."/>
        </authorList>
    </citation>
    <scope>NUCLEOTIDE SEQUENCE</scope>
    <source>
        <strain evidence="4">Sampled in the wild</strain>
    </source>
</reference>
<evidence type="ECO:0000313" key="4">
    <source>
        <dbReference type="EMBL" id="KAG8228369.1"/>
    </source>
</evidence>
<feature type="domain" description="HTH CENPB-type" evidence="3">
    <location>
        <begin position="20"/>
        <end position="97"/>
    </location>
</feature>
<dbReference type="OrthoDB" id="4327074at2759"/>
<name>A0A8K0K4S3_LADFU</name>
<dbReference type="PROSITE" id="PS51253">
    <property type="entry name" value="HTH_CENPB"/>
    <property type="match status" value="1"/>
</dbReference>
<evidence type="ECO:0000256" key="1">
    <source>
        <dbReference type="ARBA" id="ARBA00023125"/>
    </source>
</evidence>
<feature type="region of interest" description="Disordered" evidence="2">
    <location>
        <begin position="128"/>
        <end position="206"/>
    </location>
</feature>
<proteinExistence type="predicted"/>